<dbReference type="AlphaFoldDB" id="A0A9D3MMM6"/>
<sequence>MLVQNDVPWRGPYPLVGAPPVAVGGRWSAEAAAAGRGEPRRLDSPERRGSPELSGAPGEGGAAGSERPRREGRAAGAEREPHGTPPAPQRGPLRPLGGLMIPVFCVVEQMEGGGVGGLGMDGGGGRNTRSSFWCARTSFYPAGGDGPAGPGVFPQFRCPGTG</sequence>
<accession>A0A9D3MMM6</accession>
<evidence type="ECO:0000313" key="2">
    <source>
        <dbReference type="EMBL" id="KAG5851671.1"/>
    </source>
</evidence>
<protein>
    <submittedName>
        <fullName evidence="2">Uncharacterized protein</fullName>
    </submittedName>
</protein>
<organism evidence="2 3">
    <name type="scientific">Anguilla anguilla</name>
    <name type="common">European freshwater eel</name>
    <name type="synonym">Muraena anguilla</name>
    <dbReference type="NCBI Taxonomy" id="7936"/>
    <lineage>
        <taxon>Eukaryota</taxon>
        <taxon>Metazoa</taxon>
        <taxon>Chordata</taxon>
        <taxon>Craniata</taxon>
        <taxon>Vertebrata</taxon>
        <taxon>Euteleostomi</taxon>
        <taxon>Actinopterygii</taxon>
        <taxon>Neopterygii</taxon>
        <taxon>Teleostei</taxon>
        <taxon>Anguilliformes</taxon>
        <taxon>Anguillidae</taxon>
        <taxon>Anguilla</taxon>
    </lineage>
</organism>
<reference evidence="2" key="1">
    <citation type="submission" date="2021-01" db="EMBL/GenBank/DDBJ databases">
        <title>A chromosome-scale assembly of European eel, Anguilla anguilla.</title>
        <authorList>
            <person name="Henkel C."/>
            <person name="Jong-Raadsen S.A."/>
            <person name="Dufour S."/>
            <person name="Weltzien F.-A."/>
            <person name="Palstra A.P."/>
            <person name="Pelster B."/>
            <person name="Spaink H.P."/>
            <person name="Van Den Thillart G.E."/>
            <person name="Jansen H."/>
            <person name="Zahm M."/>
            <person name="Klopp C."/>
            <person name="Cedric C."/>
            <person name="Louis A."/>
            <person name="Berthelot C."/>
            <person name="Parey E."/>
            <person name="Roest Crollius H."/>
            <person name="Montfort J."/>
            <person name="Robinson-Rechavi M."/>
            <person name="Bucao C."/>
            <person name="Bouchez O."/>
            <person name="Gislard M."/>
            <person name="Lluch J."/>
            <person name="Milhes M."/>
            <person name="Lampietro C."/>
            <person name="Lopez Roques C."/>
            <person name="Donnadieu C."/>
            <person name="Braasch I."/>
            <person name="Desvignes T."/>
            <person name="Postlethwait J."/>
            <person name="Bobe J."/>
            <person name="Guiguen Y."/>
            <person name="Dirks R."/>
        </authorList>
    </citation>
    <scope>NUCLEOTIDE SEQUENCE</scope>
    <source>
        <strain evidence="2">Tag_6206</strain>
        <tissue evidence="2">Liver</tissue>
    </source>
</reference>
<feature type="compositionally biased region" description="Basic and acidic residues" evidence="1">
    <location>
        <begin position="66"/>
        <end position="82"/>
    </location>
</feature>
<evidence type="ECO:0000313" key="3">
    <source>
        <dbReference type="Proteomes" id="UP001044222"/>
    </source>
</evidence>
<feature type="region of interest" description="Disordered" evidence="1">
    <location>
        <begin position="1"/>
        <end position="95"/>
    </location>
</feature>
<dbReference type="Proteomes" id="UP001044222">
    <property type="component" value="Unassembled WGS sequence"/>
</dbReference>
<comment type="caution">
    <text evidence="2">The sequence shown here is derived from an EMBL/GenBank/DDBJ whole genome shotgun (WGS) entry which is preliminary data.</text>
</comment>
<gene>
    <name evidence="2" type="ORF">ANANG_G00054120</name>
</gene>
<keyword evidence="3" id="KW-1185">Reference proteome</keyword>
<proteinExistence type="predicted"/>
<feature type="compositionally biased region" description="Basic and acidic residues" evidence="1">
    <location>
        <begin position="37"/>
        <end position="50"/>
    </location>
</feature>
<evidence type="ECO:0000256" key="1">
    <source>
        <dbReference type="SAM" id="MobiDB-lite"/>
    </source>
</evidence>
<dbReference type="EMBL" id="JAFIRN010000003">
    <property type="protein sequence ID" value="KAG5851671.1"/>
    <property type="molecule type" value="Genomic_DNA"/>
</dbReference>
<feature type="compositionally biased region" description="Low complexity" evidence="1">
    <location>
        <begin position="22"/>
        <end position="36"/>
    </location>
</feature>
<name>A0A9D3MMM6_ANGAN</name>